<evidence type="ECO:0000313" key="1">
    <source>
        <dbReference type="EMBL" id="KIK79897.1"/>
    </source>
</evidence>
<accession>A0A0D0CAI9</accession>
<gene>
    <name evidence="1" type="ORF">PAXRUDRAFT_16078</name>
</gene>
<evidence type="ECO:0000313" key="2">
    <source>
        <dbReference type="Proteomes" id="UP000054538"/>
    </source>
</evidence>
<dbReference type="Proteomes" id="UP000054538">
    <property type="component" value="Unassembled WGS sequence"/>
</dbReference>
<dbReference type="EMBL" id="KN826153">
    <property type="protein sequence ID" value="KIK79897.1"/>
    <property type="molecule type" value="Genomic_DNA"/>
</dbReference>
<proteinExistence type="predicted"/>
<dbReference type="OrthoDB" id="2681506at2759"/>
<organism evidence="1 2">
    <name type="scientific">Paxillus rubicundulus Ve08.2h10</name>
    <dbReference type="NCBI Taxonomy" id="930991"/>
    <lineage>
        <taxon>Eukaryota</taxon>
        <taxon>Fungi</taxon>
        <taxon>Dikarya</taxon>
        <taxon>Basidiomycota</taxon>
        <taxon>Agaricomycotina</taxon>
        <taxon>Agaricomycetes</taxon>
        <taxon>Agaricomycetidae</taxon>
        <taxon>Boletales</taxon>
        <taxon>Paxilineae</taxon>
        <taxon>Paxillaceae</taxon>
        <taxon>Paxillus</taxon>
    </lineage>
</organism>
<reference evidence="1 2" key="1">
    <citation type="submission" date="2014-04" db="EMBL/GenBank/DDBJ databases">
        <authorList>
            <consortium name="DOE Joint Genome Institute"/>
            <person name="Kuo A."/>
            <person name="Kohler A."/>
            <person name="Jargeat P."/>
            <person name="Nagy L.G."/>
            <person name="Floudas D."/>
            <person name="Copeland A."/>
            <person name="Barry K.W."/>
            <person name="Cichocki N."/>
            <person name="Veneault-Fourrey C."/>
            <person name="LaButti K."/>
            <person name="Lindquist E.A."/>
            <person name="Lipzen A."/>
            <person name="Lundell T."/>
            <person name="Morin E."/>
            <person name="Murat C."/>
            <person name="Sun H."/>
            <person name="Tunlid A."/>
            <person name="Henrissat B."/>
            <person name="Grigoriev I.V."/>
            <person name="Hibbett D.S."/>
            <person name="Martin F."/>
            <person name="Nordberg H.P."/>
            <person name="Cantor M.N."/>
            <person name="Hua S.X."/>
        </authorList>
    </citation>
    <scope>NUCLEOTIDE SEQUENCE [LARGE SCALE GENOMIC DNA]</scope>
    <source>
        <strain evidence="1 2">Ve08.2h10</strain>
    </source>
</reference>
<dbReference type="InParanoid" id="A0A0D0CAI9"/>
<name>A0A0D0CAI9_9AGAM</name>
<sequence length="107" mass="12056">MSYLMTLMGQNQNTVYVHENASLQECCQILEIQVLKLTTEHDCINTLFQQLRSTLGSQTLNSTNNYHMDPLLVTTSSDLIQPTYPILRCNFGATLTTRLGSNLPNMT</sequence>
<keyword evidence="2" id="KW-1185">Reference proteome</keyword>
<reference evidence="2" key="2">
    <citation type="submission" date="2015-01" db="EMBL/GenBank/DDBJ databases">
        <title>Evolutionary Origins and Diversification of the Mycorrhizal Mutualists.</title>
        <authorList>
            <consortium name="DOE Joint Genome Institute"/>
            <consortium name="Mycorrhizal Genomics Consortium"/>
            <person name="Kohler A."/>
            <person name="Kuo A."/>
            <person name="Nagy L.G."/>
            <person name="Floudas D."/>
            <person name="Copeland A."/>
            <person name="Barry K.W."/>
            <person name="Cichocki N."/>
            <person name="Veneault-Fourrey C."/>
            <person name="LaButti K."/>
            <person name="Lindquist E.A."/>
            <person name="Lipzen A."/>
            <person name="Lundell T."/>
            <person name="Morin E."/>
            <person name="Murat C."/>
            <person name="Riley R."/>
            <person name="Ohm R."/>
            <person name="Sun H."/>
            <person name="Tunlid A."/>
            <person name="Henrissat B."/>
            <person name="Grigoriev I.V."/>
            <person name="Hibbett D.S."/>
            <person name="Martin F."/>
        </authorList>
    </citation>
    <scope>NUCLEOTIDE SEQUENCE [LARGE SCALE GENOMIC DNA]</scope>
    <source>
        <strain evidence="2">Ve08.2h10</strain>
    </source>
</reference>
<dbReference type="HOGENOM" id="CLU_2210813_0_0_1"/>
<dbReference type="AlphaFoldDB" id="A0A0D0CAI9"/>
<protein>
    <submittedName>
        <fullName evidence="1">Unplaced genomic scaffold scaffold_1331, whole genome shotgun sequence</fullName>
    </submittedName>
</protein>